<dbReference type="Proteomes" id="UP000626092">
    <property type="component" value="Unassembled WGS sequence"/>
</dbReference>
<dbReference type="Gene3D" id="3.40.1190.20">
    <property type="match status" value="1"/>
</dbReference>
<comment type="caution">
    <text evidence="1">The sequence shown here is derived from an EMBL/GenBank/DDBJ whole genome shotgun (WGS) entry which is preliminary data.</text>
</comment>
<dbReference type="AlphaFoldDB" id="A0A834HFL2"/>
<dbReference type="InterPro" id="IPR029056">
    <property type="entry name" value="Ribokinase-like"/>
</dbReference>
<sequence length="67" mass="7576">MQRQCQILAYGEMLEEHVHILVQEEDKLREALVFANGCGALIVMEKGAILALPAKEKYHGLLYAKLH</sequence>
<dbReference type="EMBL" id="WJXA01000001">
    <property type="protein sequence ID" value="KAF7152992.1"/>
    <property type="molecule type" value="Genomic_DNA"/>
</dbReference>
<evidence type="ECO:0000313" key="1">
    <source>
        <dbReference type="EMBL" id="KAF7152992.1"/>
    </source>
</evidence>
<name>A0A834HFL2_RHOSS</name>
<keyword evidence="2" id="KW-1185">Reference proteome</keyword>
<accession>A0A834HFL2</accession>
<organism evidence="1 2">
    <name type="scientific">Rhododendron simsii</name>
    <name type="common">Sims's rhododendron</name>
    <dbReference type="NCBI Taxonomy" id="118357"/>
    <lineage>
        <taxon>Eukaryota</taxon>
        <taxon>Viridiplantae</taxon>
        <taxon>Streptophyta</taxon>
        <taxon>Embryophyta</taxon>
        <taxon>Tracheophyta</taxon>
        <taxon>Spermatophyta</taxon>
        <taxon>Magnoliopsida</taxon>
        <taxon>eudicotyledons</taxon>
        <taxon>Gunneridae</taxon>
        <taxon>Pentapetalae</taxon>
        <taxon>asterids</taxon>
        <taxon>Ericales</taxon>
        <taxon>Ericaceae</taxon>
        <taxon>Ericoideae</taxon>
        <taxon>Rhodoreae</taxon>
        <taxon>Rhododendron</taxon>
    </lineage>
</organism>
<proteinExistence type="predicted"/>
<protein>
    <submittedName>
        <fullName evidence="1">Uncharacterized protein</fullName>
    </submittedName>
</protein>
<reference evidence="1" key="1">
    <citation type="submission" date="2019-11" db="EMBL/GenBank/DDBJ databases">
        <authorList>
            <person name="Liu Y."/>
            <person name="Hou J."/>
            <person name="Li T.-Q."/>
            <person name="Guan C.-H."/>
            <person name="Wu X."/>
            <person name="Wu H.-Z."/>
            <person name="Ling F."/>
            <person name="Zhang R."/>
            <person name="Shi X.-G."/>
            <person name="Ren J.-P."/>
            <person name="Chen E.-F."/>
            <person name="Sun J.-M."/>
        </authorList>
    </citation>
    <scope>NUCLEOTIDE SEQUENCE</scope>
    <source>
        <strain evidence="1">Adult_tree_wgs_1</strain>
        <tissue evidence="1">Leaves</tissue>
    </source>
</reference>
<evidence type="ECO:0000313" key="2">
    <source>
        <dbReference type="Proteomes" id="UP000626092"/>
    </source>
</evidence>
<gene>
    <name evidence="1" type="ORF">RHSIM_Rhsim01G0160600</name>
</gene>
<dbReference type="OrthoDB" id="415590at2759"/>